<dbReference type="GO" id="GO:0097401">
    <property type="term" value="P:synaptic vesicle lumen acidification"/>
    <property type="evidence" value="ECO:0007669"/>
    <property type="project" value="TreeGrafter"/>
</dbReference>
<dbReference type="Gene3D" id="1.20.5.2950">
    <property type="match status" value="1"/>
</dbReference>
<dbReference type="PANTHER" id="PTHR12713:SF11">
    <property type="entry name" value="V-TYPE PROTON ATPASE SUBUNIT G"/>
    <property type="match status" value="1"/>
</dbReference>
<sequence>MFKNDSQSIQQLLVAEKRAEEKTNQARKRKNQRLKQAKEDALTEIGLFKEEKEKEFKEHEAKYLGSKDGVVKKIESDTEKSLQDMHKYVQLNKNTIIPYLLDQVFQINCELHANFRIGAF</sequence>
<evidence type="ECO:0000256" key="2">
    <source>
        <dbReference type="ARBA" id="ARBA00022448"/>
    </source>
</evidence>
<dbReference type="GO" id="GO:0016887">
    <property type="term" value="F:ATP hydrolysis activity"/>
    <property type="evidence" value="ECO:0007669"/>
    <property type="project" value="TreeGrafter"/>
</dbReference>
<name>A0A2L2Y8A3_PARTP</name>
<dbReference type="GO" id="GO:0098793">
    <property type="term" value="C:presynapse"/>
    <property type="evidence" value="ECO:0007669"/>
    <property type="project" value="GOC"/>
</dbReference>
<accession>A0A2L2Y8A3</accession>
<dbReference type="AlphaFoldDB" id="A0A2L2Y8A3"/>
<dbReference type="NCBIfam" id="TIGR01147">
    <property type="entry name" value="V_ATP_synt_G"/>
    <property type="match status" value="1"/>
</dbReference>
<keyword evidence="2 5" id="KW-0813">Transport</keyword>
<feature type="coiled-coil region" evidence="6">
    <location>
        <begin position="9"/>
        <end position="51"/>
    </location>
</feature>
<comment type="function">
    <text evidence="5">Subunit of the V1 complex of vacuolar(H+)-ATPase (V-ATPase), a multisubunit enzyme composed of a peripheral complex (V1) that hydrolyzes ATP and a membrane integral complex (V0) that translocates protons. V-ATPase is responsible for acidifying and maintaining the pH of intracellular compartments and in some cell types, is targeted to the plasma membrane, where it is responsible for acidifying the extracellular environment.</text>
</comment>
<comment type="similarity">
    <text evidence="1 5">Belongs to the V-ATPase G subunit family.</text>
</comment>
<reference evidence="7" key="1">
    <citation type="journal article" date="2016" name="Mol. Ecol. Resour.">
        <title>Evaluation of the impact of RNA preservation methods of spiders for de novo transcriptome assembly.</title>
        <authorList>
            <person name="Kono N."/>
            <person name="Nakamura H."/>
            <person name="Ito Y."/>
            <person name="Tomita M."/>
            <person name="Arakawa K."/>
        </authorList>
    </citation>
    <scope>NUCLEOTIDE SEQUENCE</scope>
    <source>
        <tissue evidence="7">Whole body</tissue>
    </source>
</reference>
<evidence type="ECO:0000256" key="3">
    <source>
        <dbReference type="ARBA" id="ARBA00022781"/>
    </source>
</evidence>
<dbReference type="GO" id="GO:0046961">
    <property type="term" value="F:proton-transporting ATPase activity, rotational mechanism"/>
    <property type="evidence" value="ECO:0007669"/>
    <property type="project" value="InterPro"/>
</dbReference>
<evidence type="ECO:0000313" key="7">
    <source>
        <dbReference type="EMBL" id="LAA04378.1"/>
    </source>
</evidence>
<dbReference type="EMBL" id="IAAA01016305">
    <property type="protein sequence ID" value="LAA04378.1"/>
    <property type="molecule type" value="mRNA"/>
</dbReference>
<evidence type="ECO:0000256" key="4">
    <source>
        <dbReference type="ARBA" id="ARBA00023065"/>
    </source>
</evidence>
<protein>
    <recommendedName>
        <fullName evidence="5">V-type proton ATPase subunit G</fullName>
    </recommendedName>
</protein>
<dbReference type="InterPro" id="IPR005124">
    <property type="entry name" value="V-ATPase_G"/>
</dbReference>
<dbReference type="PANTHER" id="PTHR12713">
    <property type="entry name" value="VACUOLAR ATP SYNTHASE SUBUNIT G"/>
    <property type="match status" value="1"/>
</dbReference>
<dbReference type="KEGG" id="ptep:107454597"/>
<dbReference type="Pfam" id="PF03179">
    <property type="entry name" value="V-ATPase_G"/>
    <property type="match status" value="1"/>
</dbReference>
<dbReference type="GeneID" id="107454597"/>
<dbReference type="EMBL" id="IAAA01016303">
    <property type="protein sequence ID" value="LAA04369.1"/>
    <property type="molecule type" value="mRNA"/>
</dbReference>
<dbReference type="EMBL" id="IAAA01016304">
    <property type="protein sequence ID" value="LAA04373.1"/>
    <property type="molecule type" value="mRNA"/>
</dbReference>
<organism evidence="7">
    <name type="scientific">Parasteatoda tepidariorum</name>
    <name type="common">Common house spider</name>
    <name type="synonym">Achaearanea tepidariorum</name>
    <dbReference type="NCBI Taxonomy" id="114398"/>
    <lineage>
        <taxon>Eukaryota</taxon>
        <taxon>Metazoa</taxon>
        <taxon>Ecdysozoa</taxon>
        <taxon>Arthropoda</taxon>
        <taxon>Chelicerata</taxon>
        <taxon>Arachnida</taxon>
        <taxon>Araneae</taxon>
        <taxon>Araneomorphae</taxon>
        <taxon>Entelegynae</taxon>
        <taxon>Araneoidea</taxon>
        <taxon>Theridiidae</taxon>
        <taxon>Parasteatoda</taxon>
    </lineage>
</organism>
<dbReference type="OMA" id="RHSKHNI"/>
<dbReference type="OrthoDB" id="250802at2759"/>
<dbReference type="RefSeq" id="XP_015927328.1">
    <property type="nucleotide sequence ID" value="XM_016071842.3"/>
</dbReference>
<evidence type="ECO:0000256" key="5">
    <source>
        <dbReference type="RuleBase" id="RU364019"/>
    </source>
</evidence>
<evidence type="ECO:0000256" key="1">
    <source>
        <dbReference type="ARBA" id="ARBA00010066"/>
    </source>
</evidence>
<dbReference type="FunFam" id="1.20.5.2950:FF:000001">
    <property type="entry name" value="V-type proton ATPase subunit G"/>
    <property type="match status" value="1"/>
</dbReference>
<dbReference type="GO" id="GO:0000221">
    <property type="term" value="C:vacuolar proton-transporting V-type ATPase, V1 domain"/>
    <property type="evidence" value="ECO:0007669"/>
    <property type="project" value="TreeGrafter"/>
</dbReference>
<keyword evidence="6" id="KW-0175">Coiled coil</keyword>
<keyword evidence="3 5" id="KW-0375">Hydrogen ion transport</keyword>
<proteinExistence type="evidence at transcript level"/>
<comment type="subunit">
    <text evidence="5">V-ATPase is a heteromultimeric enzyme made up of two complexes: the ATP-hydrolytic V1 complex and the proton translocation V0 complex.</text>
</comment>
<keyword evidence="4 5" id="KW-0406">Ion transport</keyword>
<evidence type="ECO:0000256" key="6">
    <source>
        <dbReference type="SAM" id="Coils"/>
    </source>
</evidence>